<accession>A0A2M6UBM7</accession>
<reference evidence="7 8" key="1">
    <citation type="submission" date="2015-06" db="EMBL/GenBank/DDBJ databases">
        <title>Comparative genome analysis of nirS-carrying Bradyrhizobium sp. strains.</title>
        <authorList>
            <person name="Ishii S."/>
            <person name="Jang J."/>
            <person name="Nishizawa T."/>
            <person name="Senoo K."/>
        </authorList>
    </citation>
    <scope>NUCLEOTIDE SEQUENCE [LARGE SCALE GENOMIC DNA]</scope>
    <source>
        <strain evidence="7 8">TSA1</strain>
    </source>
</reference>
<dbReference type="GO" id="GO:0008909">
    <property type="term" value="F:isochorismate synthase activity"/>
    <property type="evidence" value="ECO:0007669"/>
    <property type="project" value="UniProtKB-EC"/>
</dbReference>
<keyword evidence="4" id="KW-0413">Isomerase</keyword>
<evidence type="ECO:0000256" key="3">
    <source>
        <dbReference type="ARBA" id="ARBA00012824"/>
    </source>
</evidence>
<feature type="domain" description="Chorismate-utilising enzyme C-terminal" evidence="6">
    <location>
        <begin position="126"/>
        <end position="385"/>
    </location>
</feature>
<dbReference type="RefSeq" id="WP_100177148.1">
    <property type="nucleotide sequence ID" value="NZ_LFJC01000003.1"/>
</dbReference>
<dbReference type="InterPro" id="IPR015890">
    <property type="entry name" value="Chorismate_C"/>
</dbReference>
<organism evidence="7 8">
    <name type="scientific">Bradyrhizobium nitroreducens</name>
    <dbReference type="NCBI Taxonomy" id="709803"/>
    <lineage>
        <taxon>Bacteria</taxon>
        <taxon>Pseudomonadati</taxon>
        <taxon>Pseudomonadota</taxon>
        <taxon>Alphaproteobacteria</taxon>
        <taxon>Hyphomicrobiales</taxon>
        <taxon>Nitrobacteraceae</taxon>
        <taxon>Bradyrhizobium</taxon>
    </lineage>
</organism>
<evidence type="ECO:0000313" key="7">
    <source>
        <dbReference type="EMBL" id="PIT01957.1"/>
    </source>
</evidence>
<dbReference type="PANTHER" id="PTHR42839">
    <property type="entry name" value="ISOCHORISMATE SYNTHASE ENTC"/>
    <property type="match status" value="1"/>
</dbReference>
<evidence type="ECO:0000256" key="5">
    <source>
        <dbReference type="ARBA" id="ARBA00041564"/>
    </source>
</evidence>
<keyword evidence="8" id="KW-1185">Reference proteome</keyword>
<evidence type="ECO:0000313" key="8">
    <source>
        <dbReference type="Proteomes" id="UP000228930"/>
    </source>
</evidence>
<gene>
    <name evidence="7" type="ORF">TSA1_15135</name>
</gene>
<dbReference type="Proteomes" id="UP000228930">
    <property type="component" value="Unassembled WGS sequence"/>
</dbReference>
<evidence type="ECO:0000259" key="6">
    <source>
        <dbReference type="Pfam" id="PF00425"/>
    </source>
</evidence>
<comment type="catalytic activity">
    <reaction evidence="1">
        <text>chorismate = isochorismate</text>
        <dbReference type="Rhea" id="RHEA:18985"/>
        <dbReference type="ChEBI" id="CHEBI:29748"/>
        <dbReference type="ChEBI" id="CHEBI:29780"/>
        <dbReference type="EC" id="5.4.4.2"/>
    </reaction>
</comment>
<sequence>MATPLIWIDDEAQAEPALTRPIPFVLKTAGETMLALGQIATLGDGALAGLAELTADFFGKQTEGPDVLVGALPFDPKQPSYLVQPERVLRVQGKHDIGAIPGLGGGASSHAVASRVLSVDPDPSAAEFANAVAVALDQLNAPSATLRKVVLSRSLKVTANRDFSAADLMRKLSADESVTVFATPLPARSHRLRSLIGATPELLLEKRGGHVVSHPLAGSARRHRDTEEDRKAGAGLLASDKDRREHAMVVESILDILAPYCIDLSTPEGTCLRATASMWHLGTRIVGQLRDASWSSAHFAGLLHPTPAVCGLPRNLANEQIVKLEPYDREFYAGAVGWCDSAGDGRWHVSIRCAELEGSHARLYAGAGIVPGSTPEGEVLETSAKFRAMLDAFGIDSGRFDA</sequence>
<evidence type="ECO:0000256" key="1">
    <source>
        <dbReference type="ARBA" id="ARBA00000799"/>
    </source>
</evidence>
<dbReference type="GO" id="GO:0009697">
    <property type="term" value="P:salicylic acid biosynthetic process"/>
    <property type="evidence" value="ECO:0007669"/>
    <property type="project" value="TreeGrafter"/>
</dbReference>
<dbReference type="EC" id="5.4.4.2" evidence="3"/>
<dbReference type="InterPro" id="IPR004561">
    <property type="entry name" value="IsoChor_synthase"/>
</dbReference>
<comment type="caution">
    <text evidence="7">The sequence shown here is derived from an EMBL/GenBank/DDBJ whole genome shotgun (WGS) entry which is preliminary data.</text>
</comment>
<dbReference type="AlphaFoldDB" id="A0A2M6UBM7"/>
<comment type="similarity">
    <text evidence="2">Belongs to the isochorismate synthase family.</text>
</comment>
<dbReference type="Pfam" id="PF00425">
    <property type="entry name" value="Chorismate_bind"/>
    <property type="match status" value="1"/>
</dbReference>
<dbReference type="InterPro" id="IPR005801">
    <property type="entry name" value="ADC_synthase"/>
</dbReference>
<dbReference type="SUPFAM" id="SSF56322">
    <property type="entry name" value="ADC synthase"/>
    <property type="match status" value="1"/>
</dbReference>
<evidence type="ECO:0000256" key="4">
    <source>
        <dbReference type="ARBA" id="ARBA00023235"/>
    </source>
</evidence>
<name>A0A2M6UBM7_9BRAD</name>
<dbReference type="EMBL" id="LFJC01000003">
    <property type="protein sequence ID" value="PIT01957.1"/>
    <property type="molecule type" value="Genomic_DNA"/>
</dbReference>
<dbReference type="Gene3D" id="3.60.120.10">
    <property type="entry name" value="Anthranilate synthase"/>
    <property type="match status" value="1"/>
</dbReference>
<evidence type="ECO:0000256" key="2">
    <source>
        <dbReference type="ARBA" id="ARBA00005297"/>
    </source>
</evidence>
<proteinExistence type="inferred from homology"/>
<dbReference type="NCBIfam" id="TIGR00543">
    <property type="entry name" value="isochor_syn"/>
    <property type="match status" value="1"/>
</dbReference>
<dbReference type="PANTHER" id="PTHR42839:SF2">
    <property type="entry name" value="ISOCHORISMATE SYNTHASE ENTC"/>
    <property type="match status" value="1"/>
</dbReference>
<protein>
    <recommendedName>
        <fullName evidence="3">isochorismate synthase</fullName>
        <ecNumber evidence="3">5.4.4.2</ecNumber>
    </recommendedName>
    <alternativeName>
        <fullName evidence="5">Isochorismate mutase</fullName>
    </alternativeName>
</protein>